<dbReference type="InterPro" id="IPR002355">
    <property type="entry name" value="Cu_oxidase_Cu_BS"/>
</dbReference>
<proteinExistence type="predicted"/>
<dbReference type="AlphaFoldDB" id="A0A1E3H556"/>
<reference evidence="3 4" key="1">
    <citation type="submission" date="2016-07" db="EMBL/GenBank/DDBJ databases">
        <title>Draft Genome Sequence of Methylobrevis pamukkalensis PK2.</title>
        <authorList>
            <person name="Vasilenko O.V."/>
            <person name="Doronina N.V."/>
            <person name="Shmareva M.N."/>
            <person name="Tarlachkov S.V."/>
            <person name="Mustakhimov I."/>
            <person name="Trotsenko Y.A."/>
        </authorList>
    </citation>
    <scope>NUCLEOTIDE SEQUENCE [LARGE SCALE GENOMIC DNA]</scope>
    <source>
        <strain evidence="3 4">PK2</strain>
    </source>
</reference>
<feature type="domain" description="Plastocyanin-like" evidence="2">
    <location>
        <begin position="2"/>
        <end position="72"/>
    </location>
</feature>
<evidence type="ECO:0000313" key="3">
    <source>
        <dbReference type="EMBL" id="ODN71459.1"/>
    </source>
</evidence>
<gene>
    <name evidence="3" type="ORF">A6302_01236</name>
</gene>
<keyword evidence="1" id="KW-0479">Metal-binding</keyword>
<dbReference type="PROSITE" id="PS00080">
    <property type="entry name" value="MULTICOPPER_OXIDASE2"/>
    <property type="match status" value="1"/>
</dbReference>
<keyword evidence="4" id="KW-1185">Reference proteome</keyword>
<dbReference type="InterPro" id="IPR011706">
    <property type="entry name" value="Cu-oxidase_C"/>
</dbReference>
<dbReference type="SUPFAM" id="SSF49503">
    <property type="entry name" value="Cupredoxins"/>
    <property type="match status" value="1"/>
</dbReference>
<evidence type="ECO:0000256" key="1">
    <source>
        <dbReference type="ARBA" id="ARBA00022723"/>
    </source>
</evidence>
<dbReference type="GO" id="GO:0016491">
    <property type="term" value="F:oxidoreductase activity"/>
    <property type="evidence" value="ECO:0007669"/>
    <property type="project" value="InterPro"/>
</dbReference>
<accession>A0A1E3H556</accession>
<dbReference type="InterPro" id="IPR008972">
    <property type="entry name" value="Cupredoxin"/>
</dbReference>
<dbReference type="GO" id="GO:0005507">
    <property type="term" value="F:copper ion binding"/>
    <property type="evidence" value="ECO:0007669"/>
    <property type="project" value="InterPro"/>
</dbReference>
<organism evidence="3 4">
    <name type="scientific">Methylobrevis pamukkalensis</name>
    <dbReference type="NCBI Taxonomy" id="1439726"/>
    <lineage>
        <taxon>Bacteria</taxon>
        <taxon>Pseudomonadati</taxon>
        <taxon>Pseudomonadota</taxon>
        <taxon>Alphaproteobacteria</taxon>
        <taxon>Hyphomicrobiales</taxon>
        <taxon>Pleomorphomonadaceae</taxon>
        <taxon>Methylobrevis</taxon>
    </lineage>
</organism>
<dbReference type="PATRIC" id="fig|1439726.3.peg.1300"/>
<dbReference type="Gene3D" id="2.60.40.420">
    <property type="entry name" value="Cupredoxins - blue copper proteins"/>
    <property type="match status" value="1"/>
</dbReference>
<evidence type="ECO:0000313" key="4">
    <source>
        <dbReference type="Proteomes" id="UP000094622"/>
    </source>
</evidence>
<dbReference type="CDD" id="cd04202">
    <property type="entry name" value="CuRO_D2_2dMcoN_like"/>
    <property type="match status" value="1"/>
</dbReference>
<evidence type="ECO:0000259" key="2">
    <source>
        <dbReference type="Pfam" id="PF07731"/>
    </source>
</evidence>
<dbReference type="Pfam" id="PF07731">
    <property type="entry name" value="Cu-oxidase_2"/>
    <property type="match status" value="1"/>
</dbReference>
<name>A0A1E3H556_9HYPH</name>
<dbReference type="Proteomes" id="UP000094622">
    <property type="component" value="Unassembled WGS sequence"/>
</dbReference>
<sequence>MTNHPIHMHGYDFKVSCTDGGWVPEAAAWPEVTVDCAVGQMRAFDFVADKPGDWAIHCHKSHHTMNAMGHELSNYIGVDKREIAKRIQALVPDYMAMGTAGMADMGEMEMPLPDNTLPMMTGFAQFGPVEMGGMFSVVKVREGLAAGDYKDPGWYEHPPGTVSYEWTGESQNAVLAPSDPVKSTDAEVRVVKPGASAHDGHH</sequence>
<comment type="caution">
    <text evidence="3">The sequence shown here is derived from an EMBL/GenBank/DDBJ whole genome shotgun (WGS) entry which is preliminary data.</text>
</comment>
<dbReference type="EMBL" id="MCRJ01000021">
    <property type="protein sequence ID" value="ODN71459.1"/>
    <property type="molecule type" value="Genomic_DNA"/>
</dbReference>
<protein>
    <submittedName>
        <fullName evidence="3">Multicopper oxidase</fullName>
    </submittedName>
</protein>